<reference evidence="3" key="1">
    <citation type="thesis" date="2020" institute="ProQuest LLC" country="789 East Eisenhower Parkway, Ann Arbor, MI, USA">
        <title>Comparative Genomics and Chromosome Evolution.</title>
        <authorList>
            <person name="Mudd A.B."/>
        </authorList>
    </citation>
    <scope>NUCLEOTIDE SEQUENCE</scope>
    <source>
        <strain evidence="3">Female2</strain>
        <tissue evidence="3">Blood</tissue>
    </source>
</reference>
<dbReference type="GO" id="GO:0030154">
    <property type="term" value="P:cell differentiation"/>
    <property type="evidence" value="ECO:0007669"/>
    <property type="project" value="TreeGrafter"/>
</dbReference>
<feature type="region of interest" description="Disordered" evidence="2">
    <location>
        <begin position="31"/>
        <end position="61"/>
    </location>
</feature>
<organism evidence="3 4">
    <name type="scientific">Hymenochirus boettgeri</name>
    <name type="common">Congo dwarf clawed frog</name>
    <dbReference type="NCBI Taxonomy" id="247094"/>
    <lineage>
        <taxon>Eukaryota</taxon>
        <taxon>Metazoa</taxon>
        <taxon>Chordata</taxon>
        <taxon>Craniata</taxon>
        <taxon>Vertebrata</taxon>
        <taxon>Euteleostomi</taxon>
        <taxon>Amphibia</taxon>
        <taxon>Batrachia</taxon>
        <taxon>Anura</taxon>
        <taxon>Pipoidea</taxon>
        <taxon>Pipidae</taxon>
        <taxon>Pipinae</taxon>
        <taxon>Hymenochirus</taxon>
    </lineage>
</organism>
<dbReference type="Proteomes" id="UP000812440">
    <property type="component" value="Chromosome 3"/>
</dbReference>
<dbReference type="InterPro" id="IPR009057">
    <property type="entry name" value="Homeodomain-like_sf"/>
</dbReference>
<evidence type="ECO:0000256" key="2">
    <source>
        <dbReference type="SAM" id="MobiDB-lite"/>
    </source>
</evidence>
<proteinExistence type="predicted"/>
<comment type="subcellular location">
    <subcellularLocation>
        <location evidence="1">Nucleus</location>
    </subcellularLocation>
</comment>
<dbReference type="GO" id="GO:0000981">
    <property type="term" value="F:DNA-binding transcription factor activity, RNA polymerase II-specific"/>
    <property type="evidence" value="ECO:0007669"/>
    <property type="project" value="TreeGrafter"/>
</dbReference>
<dbReference type="PANTHER" id="PTHR24340">
    <property type="entry name" value="HOMEOBOX PROTEIN NKX"/>
    <property type="match status" value="1"/>
</dbReference>
<dbReference type="CDD" id="cd00086">
    <property type="entry name" value="homeodomain"/>
    <property type="match status" value="1"/>
</dbReference>
<feature type="region of interest" description="Disordered" evidence="2">
    <location>
        <begin position="73"/>
        <end position="120"/>
    </location>
</feature>
<comment type="caution">
    <text evidence="3">The sequence shown here is derived from an EMBL/GenBank/DDBJ whole genome shotgun (WGS) entry which is preliminary data.</text>
</comment>
<evidence type="ECO:0000256" key="1">
    <source>
        <dbReference type="ARBA" id="ARBA00004123"/>
    </source>
</evidence>
<dbReference type="PANTHER" id="PTHR24340:SF38">
    <property type="entry name" value="HOMEOBOX PROTEIN NKX-3.1"/>
    <property type="match status" value="1"/>
</dbReference>
<name>A0A8T2JBI2_9PIPI</name>
<dbReference type="InterPro" id="IPR001356">
    <property type="entry name" value="HD"/>
</dbReference>
<dbReference type="GO" id="GO:0005634">
    <property type="term" value="C:nucleus"/>
    <property type="evidence" value="ECO:0007669"/>
    <property type="project" value="UniProtKB-SubCell"/>
</dbReference>
<dbReference type="OrthoDB" id="6159439at2759"/>
<feature type="compositionally biased region" description="Basic and acidic residues" evidence="2">
    <location>
        <begin position="92"/>
        <end position="104"/>
    </location>
</feature>
<accession>A0A8T2JBI2</accession>
<evidence type="ECO:0000313" key="4">
    <source>
        <dbReference type="Proteomes" id="UP000812440"/>
    </source>
</evidence>
<protein>
    <submittedName>
        <fullName evidence="3">Uncharacterized protein</fullName>
    </submittedName>
</protein>
<dbReference type="InterPro" id="IPR050394">
    <property type="entry name" value="Homeobox_NK-like"/>
</dbReference>
<dbReference type="AlphaFoldDB" id="A0A8T2JBI2"/>
<keyword evidence="4" id="KW-1185">Reference proteome</keyword>
<dbReference type="GO" id="GO:0000978">
    <property type="term" value="F:RNA polymerase II cis-regulatory region sequence-specific DNA binding"/>
    <property type="evidence" value="ECO:0007669"/>
    <property type="project" value="TreeGrafter"/>
</dbReference>
<sequence length="143" mass="15997">MSQQVPGDMSTPAKPLTSFFIHDILSDIGPMRREQCLDSPRSDQLLDSSHGEKEGNYSPSIITNCISEIHTSHSAENSHSLMEDETLDSDEADNKPLSGEEQKPMKHQQKRSRAAFSHSQVVELERKFSSQKYLSAPESLPRA</sequence>
<gene>
    <name evidence="3" type="ORF">GDO86_006689</name>
</gene>
<dbReference type="EMBL" id="JAACNH010000006">
    <property type="protein sequence ID" value="KAG8441043.1"/>
    <property type="molecule type" value="Genomic_DNA"/>
</dbReference>
<dbReference type="SUPFAM" id="SSF46689">
    <property type="entry name" value="Homeodomain-like"/>
    <property type="match status" value="1"/>
</dbReference>
<dbReference type="Gene3D" id="1.10.10.60">
    <property type="entry name" value="Homeodomain-like"/>
    <property type="match status" value="1"/>
</dbReference>
<evidence type="ECO:0000313" key="3">
    <source>
        <dbReference type="EMBL" id="KAG8441043.1"/>
    </source>
</evidence>